<keyword evidence="5" id="KW-1003">Cell membrane</keyword>
<comment type="caution">
    <text evidence="11">The sequence shown here is derived from an EMBL/GenBank/DDBJ whole genome shotgun (WGS) entry which is preliminary data.</text>
</comment>
<evidence type="ECO:0000256" key="5">
    <source>
        <dbReference type="ARBA" id="ARBA00022475"/>
    </source>
</evidence>
<dbReference type="InterPro" id="IPR045070">
    <property type="entry name" value="MATE_MepA-like"/>
</dbReference>
<dbReference type="Proteomes" id="UP000678281">
    <property type="component" value="Unassembled WGS sequence"/>
</dbReference>
<evidence type="ECO:0000256" key="1">
    <source>
        <dbReference type="ARBA" id="ARBA00004429"/>
    </source>
</evidence>
<keyword evidence="6 10" id="KW-0812">Transmembrane</keyword>
<feature type="transmembrane region" description="Helical" evidence="10">
    <location>
        <begin position="267"/>
        <end position="287"/>
    </location>
</feature>
<dbReference type="InterPro" id="IPR048279">
    <property type="entry name" value="MdtK-like"/>
</dbReference>
<keyword evidence="9" id="KW-0046">Antibiotic resistance</keyword>
<evidence type="ECO:0000256" key="7">
    <source>
        <dbReference type="ARBA" id="ARBA00022989"/>
    </source>
</evidence>
<feature type="transmembrane region" description="Helical" evidence="10">
    <location>
        <begin position="341"/>
        <end position="369"/>
    </location>
</feature>
<feature type="transmembrane region" description="Helical" evidence="10">
    <location>
        <begin position="76"/>
        <end position="98"/>
    </location>
</feature>
<comment type="similarity">
    <text evidence="2">Belongs to the multi antimicrobial extrusion (MATE) (TC 2.A.66.1) family. MepA subfamily.</text>
</comment>
<accession>A0A942E4J9</accession>
<keyword evidence="4" id="KW-0813">Transport</keyword>
<feature type="transmembrane region" description="Helical" evidence="10">
    <location>
        <begin position="155"/>
        <end position="173"/>
    </location>
</feature>
<dbReference type="GO" id="GO:0042910">
    <property type="term" value="F:xenobiotic transmembrane transporter activity"/>
    <property type="evidence" value="ECO:0007669"/>
    <property type="project" value="InterPro"/>
</dbReference>
<keyword evidence="8 10" id="KW-0472">Membrane</keyword>
<feature type="transmembrane region" description="Helical" evidence="10">
    <location>
        <begin position="411"/>
        <end position="434"/>
    </location>
</feature>
<keyword evidence="7 10" id="KW-1133">Transmembrane helix</keyword>
<feature type="transmembrane region" description="Helical" evidence="10">
    <location>
        <begin position="440"/>
        <end position="459"/>
    </location>
</feature>
<dbReference type="PIRSF" id="PIRSF006603">
    <property type="entry name" value="DinF"/>
    <property type="match status" value="1"/>
</dbReference>
<evidence type="ECO:0000256" key="6">
    <source>
        <dbReference type="ARBA" id="ARBA00022692"/>
    </source>
</evidence>
<feature type="transmembrane region" description="Helical" evidence="10">
    <location>
        <begin position="39"/>
        <end position="64"/>
    </location>
</feature>
<dbReference type="AlphaFoldDB" id="A0A942E4J9"/>
<evidence type="ECO:0000313" key="11">
    <source>
        <dbReference type="EMBL" id="MBS3848088.1"/>
    </source>
</evidence>
<feature type="transmembrane region" description="Helical" evidence="10">
    <location>
        <begin position="214"/>
        <end position="233"/>
    </location>
</feature>
<evidence type="ECO:0000256" key="3">
    <source>
        <dbReference type="ARBA" id="ARBA00022106"/>
    </source>
</evidence>
<dbReference type="PANTHER" id="PTHR43823:SF3">
    <property type="entry name" value="MULTIDRUG EXPORT PROTEIN MEPA"/>
    <property type="match status" value="1"/>
</dbReference>
<feature type="transmembrane region" description="Helical" evidence="10">
    <location>
        <begin position="381"/>
        <end position="399"/>
    </location>
</feature>
<evidence type="ECO:0000256" key="2">
    <source>
        <dbReference type="ARBA" id="ARBA00008417"/>
    </source>
</evidence>
<comment type="subcellular location">
    <subcellularLocation>
        <location evidence="1">Cell inner membrane</location>
        <topology evidence="1">Multi-pass membrane protein</topology>
    </subcellularLocation>
</comment>
<dbReference type="InterPro" id="IPR051327">
    <property type="entry name" value="MATE_MepA_subfamily"/>
</dbReference>
<protein>
    <recommendedName>
        <fullName evidence="3">Multidrug export protein MepA</fullName>
    </recommendedName>
</protein>
<gene>
    <name evidence="11" type="ORF">KD146_05185</name>
</gene>
<feature type="transmembrane region" description="Helical" evidence="10">
    <location>
        <begin position="119"/>
        <end position="143"/>
    </location>
</feature>
<reference evidence="11" key="1">
    <citation type="submission" date="2021-04" db="EMBL/GenBank/DDBJ databases">
        <title>Devosia litorisediminis sp. nov., isolated from a sand dune.</title>
        <authorList>
            <person name="Park S."/>
            <person name="Yoon J.-H."/>
        </authorList>
    </citation>
    <scope>NUCLEOTIDE SEQUENCE</scope>
    <source>
        <strain evidence="11">BSSL-BM10</strain>
    </source>
</reference>
<dbReference type="GO" id="GO:0005886">
    <property type="term" value="C:plasma membrane"/>
    <property type="evidence" value="ECO:0007669"/>
    <property type="project" value="UniProtKB-SubCell"/>
</dbReference>
<dbReference type="CDD" id="cd13143">
    <property type="entry name" value="MATE_MepA_like"/>
    <property type="match status" value="1"/>
</dbReference>
<evidence type="ECO:0000313" key="12">
    <source>
        <dbReference type="Proteomes" id="UP000678281"/>
    </source>
</evidence>
<dbReference type="PANTHER" id="PTHR43823">
    <property type="entry name" value="SPORULATION PROTEIN YKVU"/>
    <property type="match status" value="1"/>
</dbReference>
<proteinExistence type="inferred from homology"/>
<name>A0A942E4J9_9HYPH</name>
<dbReference type="InterPro" id="IPR002528">
    <property type="entry name" value="MATE_fam"/>
</dbReference>
<organism evidence="11 12">
    <name type="scientific">Devosia litorisediminis</name>
    <dbReference type="NCBI Taxonomy" id="2829817"/>
    <lineage>
        <taxon>Bacteria</taxon>
        <taxon>Pseudomonadati</taxon>
        <taxon>Pseudomonadota</taxon>
        <taxon>Alphaproteobacteria</taxon>
        <taxon>Hyphomicrobiales</taxon>
        <taxon>Devosiaceae</taxon>
        <taxon>Devosia</taxon>
    </lineage>
</organism>
<keyword evidence="12" id="KW-1185">Reference proteome</keyword>
<dbReference type="EMBL" id="JAGXTP010000001">
    <property type="protein sequence ID" value="MBS3848088.1"/>
    <property type="molecule type" value="Genomic_DNA"/>
</dbReference>
<dbReference type="Pfam" id="PF01554">
    <property type="entry name" value="MatE"/>
    <property type="match status" value="2"/>
</dbReference>
<evidence type="ECO:0000256" key="9">
    <source>
        <dbReference type="ARBA" id="ARBA00023251"/>
    </source>
</evidence>
<evidence type="ECO:0000256" key="10">
    <source>
        <dbReference type="SAM" id="Phobius"/>
    </source>
</evidence>
<dbReference type="GO" id="GO:0046677">
    <property type="term" value="P:response to antibiotic"/>
    <property type="evidence" value="ECO:0007669"/>
    <property type="project" value="UniProtKB-KW"/>
</dbReference>
<feature type="transmembrane region" description="Helical" evidence="10">
    <location>
        <begin position="185"/>
        <end position="208"/>
    </location>
</feature>
<evidence type="ECO:0000256" key="8">
    <source>
        <dbReference type="ARBA" id="ARBA00023136"/>
    </source>
</evidence>
<dbReference type="NCBIfam" id="TIGR00797">
    <property type="entry name" value="matE"/>
    <property type="match status" value="1"/>
</dbReference>
<sequence>MRAPILSAKCLPEEVGIVSKPPENAFTHGPMPAIFARTALPIIFVMGMNGLLTVADAVFLGVYVGPEALGAVTLMFPMYMLVVALATLVASGMSSLLARHLGGQRLDAAKAVFTGAHGLALAISVVLNVLFVLVGHQLVLLTAGGSAELAALGEIYLRITVLFSPLVFVLSVNSDALRNEGRVGLMAAMSLLVALANIGFNYVLIAVLDMGVAGSAYGTAMAQILALAIIVVFRLRGQTVLRPQVLLAHSWVSGWGRILALGAPQSLGFVGLALNAAAIVAALQLHGEGDYAVTISAYGITTRVMTFVYLPLLGLGHAMQTIAGNNYGARDFGRTDASLKLTLGIALIYSLTSQVILVLFAAPIAGMFVSAPAVINSVVRITPMMTALFFLAGPLMMLASYFQAIGQASRAAILGLSKPYLFALPLTFALPLAFGETGVWLAGPMAEILLALVAMVVLAQTARSLGLRRGLFSAERVQPA</sequence>
<evidence type="ECO:0000256" key="4">
    <source>
        <dbReference type="ARBA" id="ARBA00022448"/>
    </source>
</evidence>
<dbReference type="GO" id="GO:0015297">
    <property type="term" value="F:antiporter activity"/>
    <property type="evidence" value="ECO:0007669"/>
    <property type="project" value="InterPro"/>
</dbReference>